<evidence type="ECO:0008006" key="4">
    <source>
        <dbReference type="Google" id="ProtNLM"/>
    </source>
</evidence>
<feature type="transmembrane region" description="Helical" evidence="1">
    <location>
        <begin position="43"/>
        <end position="63"/>
    </location>
</feature>
<feature type="transmembrane region" description="Helical" evidence="1">
    <location>
        <begin position="276"/>
        <end position="293"/>
    </location>
</feature>
<sequence length="300" mass="32108">MAVNAAELQSALDLCHGPDCAKAVADDRLARIRDAADIAGYQLNSVTFLSAMIGTFLGVPLLAKEYEHRTLLLAWSQDISPQRWLLGKLAVLGTFVVVLSAALSAESLHVARLVHLADRRSLFEGTLYQAGGWMPLTLGLAWGMLGVAVGAGLRRLLPAFAVVLGAFGARTTLMEQVRPHLLEPLTRVLPLGPDRSGDPYAAVPNELLLDGGKSPFVDAAGSVHAYGDVMTQYCGSIPEGRGDAFVSCLKQQGLVGIQQSYQSAGRLGTFHLIENGMNLTVFVVSFAVAWWLVRRARTSA</sequence>
<dbReference type="RefSeq" id="WP_270148942.1">
    <property type="nucleotide sequence ID" value="NZ_CP115450.1"/>
</dbReference>
<keyword evidence="1" id="KW-0472">Membrane</keyword>
<reference evidence="3" key="1">
    <citation type="submission" date="2022-12" db="EMBL/GenBank/DDBJ databases">
        <authorList>
            <person name="Mo P."/>
        </authorList>
    </citation>
    <scope>NUCLEOTIDE SEQUENCE [LARGE SCALE GENOMIC DNA]</scope>
    <source>
        <strain evidence="3">HUAS 3-15</strain>
    </source>
</reference>
<gene>
    <name evidence="2" type="ORF">O1G21_33350</name>
</gene>
<evidence type="ECO:0000313" key="2">
    <source>
        <dbReference type="EMBL" id="WBP90269.1"/>
    </source>
</evidence>
<keyword evidence="1" id="KW-0812">Transmembrane</keyword>
<dbReference type="EMBL" id="CP115450">
    <property type="protein sequence ID" value="WBP90269.1"/>
    <property type="molecule type" value="Genomic_DNA"/>
</dbReference>
<feature type="transmembrane region" description="Helical" evidence="1">
    <location>
        <begin position="84"/>
        <end position="105"/>
    </location>
</feature>
<organism evidence="2 3">
    <name type="scientific">Kitasatospora cathayae</name>
    <dbReference type="NCBI Taxonomy" id="3004092"/>
    <lineage>
        <taxon>Bacteria</taxon>
        <taxon>Bacillati</taxon>
        <taxon>Actinomycetota</taxon>
        <taxon>Actinomycetes</taxon>
        <taxon>Kitasatosporales</taxon>
        <taxon>Streptomycetaceae</taxon>
        <taxon>Kitasatospora</taxon>
    </lineage>
</organism>
<protein>
    <recommendedName>
        <fullName evidence="4">ABC transporter permease</fullName>
    </recommendedName>
</protein>
<name>A0ABY7QBX5_9ACTN</name>
<evidence type="ECO:0000313" key="3">
    <source>
        <dbReference type="Proteomes" id="UP001212821"/>
    </source>
</evidence>
<keyword evidence="1" id="KW-1133">Transmembrane helix</keyword>
<evidence type="ECO:0000256" key="1">
    <source>
        <dbReference type="SAM" id="Phobius"/>
    </source>
</evidence>
<feature type="transmembrane region" description="Helical" evidence="1">
    <location>
        <begin position="125"/>
        <end position="149"/>
    </location>
</feature>
<keyword evidence="3" id="KW-1185">Reference proteome</keyword>
<proteinExistence type="predicted"/>
<accession>A0ABY7QBX5</accession>
<dbReference type="Proteomes" id="UP001212821">
    <property type="component" value="Chromosome"/>
</dbReference>